<sequence length="96" mass="10732">MHLHLTKLQRVVSRLATVDQTEVCPLSRGVMFQPLSEPLQPGFRFFRPPIPAQSTASLAVRLPALLRWQPYRLTTFPACHTTDLGSAYSPAVSRTT</sequence>
<dbReference type="EMBL" id="VZQQ01000023">
    <property type="protein sequence ID" value="MBC8749747.1"/>
    <property type="molecule type" value="Genomic_DNA"/>
</dbReference>
<gene>
    <name evidence="1" type="ORF">F6X42_25130</name>
</gene>
<comment type="caution">
    <text evidence="1">The sequence shown here is derived from an EMBL/GenBank/DDBJ whole genome shotgun (WGS) entry which is preliminary data.</text>
</comment>
<keyword evidence="2" id="KW-1185">Reference proteome</keyword>
<reference evidence="1 2" key="1">
    <citation type="submission" date="2019-09" db="EMBL/GenBank/DDBJ databases">
        <title>Paraburkholderia podalyriae sp. nov., A South African Podalyria-associated rhizobium.</title>
        <authorList>
            <person name="Mavima L."/>
            <person name="Beukes C.W."/>
            <person name="Palmer M."/>
            <person name="De Meyer S.E."/>
            <person name="James E.K."/>
            <person name="Maluk M."/>
            <person name="Avontuur J.R."/>
            <person name="Chan W.Y."/>
            <person name="Venter S.N."/>
            <person name="Steenkamp E.T."/>
        </authorList>
    </citation>
    <scope>NUCLEOTIDE SEQUENCE [LARGE SCALE GENOMIC DNA]</scope>
    <source>
        <strain evidence="1 2">WC7.3b</strain>
    </source>
</reference>
<evidence type="ECO:0000313" key="2">
    <source>
        <dbReference type="Proteomes" id="UP000736373"/>
    </source>
</evidence>
<name>A0ABR7PTY5_9BURK</name>
<dbReference type="Proteomes" id="UP000736373">
    <property type="component" value="Unassembled WGS sequence"/>
</dbReference>
<evidence type="ECO:0000313" key="1">
    <source>
        <dbReference type="EMBL" id="MBC8749747.1"/>
    </source>
</evidence>
<accession>A0ABR7PTY5</accession>
<proteinExistence type="predicted"/>
<protein>
    <submittedName>
        <fullName evidence="1">Uncharacterized protein</fullName>
    </submittedName>
</protein>
<organism evidence="1 2">
    <name type="scientific">Paraburkholderia podalyriae</name>
    <dbReference type="NCBI Taxonomy" id="1938811"/>
    <lineage>
        <taxon>Bacteria</taxon>
        <taxon>Pseudomonadati</taxon>
        <taxon>Pseudomonadota</taxon>
        <taxon>Betaproteobacteria</taxon>
        <taxon>Burkholderiales</taxon>
        <taxon>Burkholderiaceae</taxon>
        <taxon>Paraburkholderia</taxon>
    </lineage>
</organism>